<dbReference type="InterPro" id="IPR021027">
    <property type="entry name" value="Transposase_put_HTH"/>
</dbReference>
<dbReference type="InterPro" id="IPR051399">
    <property type="entry name" value="RNA-guided_DNA_endo/Transpos"/>
</dbReference>
<sequence length="373" mass="42943">MLKAYKYRLYPTKEQQEMLFKHFGACRFIYNWGLEQKIKTYEQDGKSVSRFDLNKGITMLKRDGEHEWLKEVNSQSLQGATLNLDNAFTRFFREKKGFPKFKSRKNPVQAYNVPQNYKVDFENNMIYLPKIGNVKTILHRSLGNGDLKTATVSQTSTGKFYISILVDDGGENLKKMEFSENDTVGVDVGIKDFAIMSNGDKIDNPRHLKNSMKRLKVLSKRLSRKQKDSSNRNKARKQVAKLHEKISNQRHDFQHKVSAKLVSENQAIAIETLNVSGMLKNHHLAQRIADASWSSFVEKLEYKAEWYGKTILRIGQFEPSTKICNVCGKYNGSLTLADRKWECLDCNTTHDRDINAAINIKTFALQEQNLIGI</sequence>
<dbReference type="GO" id="GO:0006310">
    <property type="term" value="P:DNA recombination"/>
    <property type="evidence" value="ECO:0007669"/>
    <property type="project" value="UniProtKB-KW"/>
</dbReference>
<evidence type="ECO:0000259" key="10">
    <source>
        <dbReference type="Pfam" id="PF07282"/>
    </source>
</evidence>
<dbReference type="PANTHER" id="PTHR30405">
    <property type="entry name" value="TRANSPOSASE"/>
    <property type="match status" value="1"/>
</dbReference>
<dbReference type="Pfam" id="PF12323">
    <property type="entry name" value="HTH_OrfB_IS605"/>
    <property type="match status" value="1"/>
</dbReference>
<dbReference type="RefSeq" id="WP_048194484.1">
    <property type="nucleotide sequence ID" value="NZ_CAAGSM010000009.1"/>
</dbReference>
<protein>
    <submittedName>
        <fullName evidence="12">Transposase</fullName>
    </submittedName>
</protein>
<dbReference type="InterPro" id="IPR053522">
    <property type="entry name" value="RNA-guided_endonuclease_TnpB"/>
</dbReference>
<dbReference type="Proteomes" id="UP000029859">
    <property type="component" value="Unassembled WGS sequence"/>
</dbReference>
<reference evidence="12 13" key="1">
    <citation type="submission" date="2014-09" db="EMBL/GenBank/DDBJ databases">
        <title>Draft genome sequence of an obligately methylotrophic methanogen, Methanococcoides methylutens, isolated from marine sediment.</title>
        <authorList>
            <person name="Guan Y."/>
            <person name="Ngugi D.K."/>
            <person name="Blom J."/>
            <person name="Ali S."/>
            <person name="Ferry J.G."/>
            <person name="Stingl U."/>
        </authorList>
    </citation>
    <scope>NUCLEOTIDE SEQUENCE [LARGE SCALE GENOMIC DNA]</scope>
    <source>
        <strain evidence="12 13">DSM 2657</strain>
    </source>
</reference>
<gene>
    <name evidence="12" type="ORF">LI82_07355</name>
</gene>
<feature type="domain" description="Cas12f1-like TNB" evidence="10">
    <location>
        <begin position="293"/>
        <end position="360"/>
    </location>
</feature>
<keyword evidence="7" id="KW-0233">DNA recombination</keyword>
<comment type="caution">
    <text evidence="12">The sequence shown here is derived from an EMBL/GenBank/DDBJ whole genome shotgun (WGS) entry which is preliminary data.</text>
</comment>
<dbReference type="AlphaFoldDB" id="A0A099T0J9"/>
<keyword evidence="5" id="KW-0862">Zinc</keyword>
<evidence type="ECO:0000256" key="1">
    <source>
        <dbReference type="ARBA" id="ARBA00008761"/>
    </source>
</evidence>
<dbReference type="GO" id="GO:0032196">
    <property type="term" value="P:transposition"/>
    <property type="evidence" value="ECO:0007669"/>
    <property type="project" value="UniProtKB-KW"/>
</dbReference>
<keyword evidence="4" id="KW-0479">Metal-binding</keyword>
<evidence type="ECO:0000256" key="3">
    <source>
        <dbReference type="ARBA" id="ARBA00022578"/>
    </source>
</evidence>
<dbReference type="GO" id="GO:0003677">
    <property type="term" value="F:DNA binding"/>
    <property type="evidence" value="ECO:0007669"/>
    <property type="project" value="UniProtKB-KW"/>
</dbReference>
<feature type="domain" description="Probable transposase IS891/IS1136/IS1341" evidence="9">
    <location>
        <begin position="180"/>
        <end position="281"/>
    </location>
</feature>
<evidence type="ECO:0000259" key="11">
    <source>
        <dbReference type="Pfam" id="PF12323"/>
    </source>
</evidence>
<comment type="similarity">
    <text evidence="2">In the N-terminal section; belongs to the transposase 2 family.</text>
</comment>
<dbReference type="PANTHER" id="PTHR30405:SF11">
    <property type="entry name" value="RNA-GUIDED DNA ENDONUCLEASE RV2885C-RELATED"/>
    <property type="match status" value="1"/>
</dbReference>
<keyword evidence="13" id="KW-1185">Reference proteome</keyword>
<feature type="domain" description="Transposase putative helix-turn-helix" evidence="11">
    <location>
        <begin position="1"/>
        <end position="46"/>
    </location>
</feature>
<dbReference type="Pfam" id="PF01385">
    <property type="entry name" value="OrfB_IS605"/>
    <property type="match status" value="1"/>
</dbReference>
<dbReference type="Pfam" id="PF07282">
    <property type="entry name" value="Cas12f1-like_TNB"/>
    <property type="match status" value="1"/>
</dbReference>
<feature type="region of interest" description="Disordered" evidence="8">
    <location>
        <begin position="219"/>
        <end position="240"/>
    </location>
</feature>
<evidence type="ECO:0000256" key="5">
    <source>
        <dbReference type="ARBA" id="ARBA00022833"/>
    </source>
</evidence>
<accession>A0A099T0J9</accession>
<dbReference type="NCBIfam" id="TIGR01766">
    <property type="entry name" value="IS200/IS605 family accessory protein TnpB-like domain"/>
    <property type="match status" value="1"/>
</dbReference>
<name>A0A099T0J9_METMT</name>
<dbReference type="NCBIfam" id="NF038281">
    <property type="entry name" value="IS200_TnpB"/>
    <property type="match status" value="1"/>
</dbReference>
<evidence type="ECO:0000313" key="13">
    <source>
        <dbReference type="Proteomes" id="UP000029859"/>
    </source>
</evidence>
<evidence type="ECO:0000256" key="6">
    <source>
        <dbReference type="ARBA" id="ARBA00023125"/>
    </source>
</evidence>
<comment type="similarity">
    <text evidence="1">In the C-terminal section; belongs to the transposase 35 family.</text>
</comment>
<dbReference type="OrthoDB" id="120490at2157"/>
<dbReference type="NCBIfam" id="NF040570">
    <property type="entry name" value="guided_TnpB"/>
    <property type="match status" value="1"/>
</dbReference>
<dbReference type="EMBL" id="JRHO01000013">
    <property type="protein sequence ID" value="KGK98662.1"/>
    <property type="molecule type" value="Genomic_DNA"/>
</dbReference>
<organism evidence="12 13">
    <name type="scientific">Methanococcoides methylutens</name>
    <dbReference type="NCBI Taxonomy" id="2226"/>
    <lineage>
        <taxon>Archaea</taxon>
        <taxon>Methanobacteriati</taxon>
        <taxon>Methanobacteriota</taxon>
        <taxon>Stenosarchaea group</taxon>
        <taxon>Methanomicrobia</taxon>
        <taxon>Methanosarcinales</taxon>
        <taxon>Methanosarcinaceae</taxon>
        <taxon>Methanococcoides</taxon>
    </lineage>
</organism>
<evidence type="ECO:0000256" key="7">
    <source>
        <dbReference type="ARBA" id="ARBA00023172"/>
    </source>
</evidence>
<evidence type="ECO:0000259" key="9">
    <source>
        <dbReference type="Pfam" id="PF01385"/>
    </source>
</evidence>
<evidence type="ECO:0000256" key="2">
    <source>
        <dbReference type="ARBA" id="ARBA00011044"/>
    </source>
</evidence>
<dbReference type="InterPro" id="IPR010095">
    <property type="entry name" value="Cas12f1-like_TNB"/>
</dbReference>
<evidence type="ECO:0000256" key="4">
    <source>
        <dbReference type="ARBA" id="ARBA00022723"/>
    </source>
</evidence>
<keyword evidence="3" id="KW-0815">Transposition</keyword>
<dbReference type="GO" id="GO:0046872">
    <property type="term" value="F:metal ion binding"/>
    <property type="evidence" value="ECO:0007669"/>
    <property type="project" value="UniProtKB-KW"/>
</dbReference>
<dbReference type="InterPro" id="IPR001959">
    <property type="entry name" value="Transposase"/>
</dbReference>
<proteinExistence type="inferred from homology"/>
<keyword evidence="6" id="KW-0238">DNA-binding</keyword>
<evidence type="ECO:0000313" key="12">
    <source>
        <dbReference type="EMBL" id="KGK98662.1"/>
    </source>
</evidence>
<evidence type="ECO:0000256" key="8">
    <source>
        <dbReference type="SAM" id="MobiDB-lite"/>
    </source>
</evidence>